<evidence type="ECO:0000256" key="2">
    <source>
        <dbReference type="SAM" id="SignalP"/>
    </source>
</evidence>
<comment type="similarity">
    <text evidence="1">Belongs to the UPF0065 (bug) family.</text>
</comment>
<keyword evidence="3" id="KW-0614">Plasmid</keyword>
<dbReference type="RefSeq" id="WP_349282350.1">
    <property type="nucleotide sequence ID" value="NZ_CBCSCU010000056.1"/>
</dbReference>
<gene>
    <name evidence="3" type="ORF">ABLV49_21495</name>
</gene>
<dbReference type="PANTHER" id="PTHR42928:SF5">
    <property type="entry name" value="BLR1237 PROTEIN"/>
    <property type="match status" value="1"/>
</dbReference>
<dbReference type="InterPro" id="IPR005064">
    <property type="entry name" value="BUG"/>
</dbReference>
<geneLocation type="plasmid" evidence="3">
    <name>p1</name>
</geneLocation>
<dbReference type="SUPFAM" id="SSF53850">
    <property type="entry name" value="Periplasmic binding protein-like II"/>
    <property type="match status" value="1"/>
</dbReference>
<dbReference type="AlphaFoldDB" id="A0AAU7LYD7"/>
<name>A0AAU7LYD7_9BURK</name>
<dbReference type="EMBL" id="CP157676">
    <property type="protein sequence ID" value="XBP72645.1"/>
    <property type="molecule type" value="Genomic_DNA"/>
</dbReference>
<accession>A0AAU7LYD7</accession>
<dbReference type="PIRSF" id="PIRSF017082">
    <property type="entry name" value="YflP"/>
    <property type="match status" value="1"/>
</dbReference>
<sequence length="326" mass="34464">MHRRRLLQYLATLTSSAALFTAQAQEAAFPNKPIRIVVGSAPGALLDAASRAYADRMSAYLKQPVVIENMAGASSILAARTVAKAAPDGYTLLAAANTIVTIPHINKKAGYIPAKDFTGVGDMARSPSLLVVSGSSPIKSVAQLVAAAKKAPGDITYASGGQGTTSHLPVELFARQAGITLAHVPYKGNAAAVPDVVSGRVAFMMGAATSFIELMKSGAVRPLAISSESRSPAFPDVPTFKELGYSDATFDIWVGLLAPAGLPKAIRAKLGDAMEAARENQGLRQRLQGMGQDISNVRTPDQFDAFLRQEEDKYRRLIIEAKIQAE</sequence>
<dbReference type="Gene3D" id="3.40.190.10">
    <property type="entry name" value="Periplasmic binding protein-like II"/>
    <property type="match status" value="1"/>
</dbReference>
<dbReference type="Gene3D" id="3.40.190.150">
    <property type="entry name" value="Bordetella uptake gene, domain 1"/>
    <property type="match status" value="1"/>
</dbReference>
<dbReference type="CDD" id="cd07012">
    <property type="entry name" value="PBP2_Bug_TTT"/>
    <property type="match status" value="1"/>
</dbReference>
<reference evidence="3" key="1">
    <citation type="submission" date="2024-05" db="EMBL/GenBank/DDBJ databases">
        <authorList>
            <person name="Bunk B."/>
            <person name="Swiderski J."/>
            <person name="Sproer C."/>
            <person name="Thiel V."/>
        </authorList>
    </citation>
    <scope>NUCLEOTIDE SEQUENCE</scope>
    <source>
        <strain evidence="3">DSM 17735</strain>
        <plasmid evidence="3">p1</plasmid>
    </source>
</reference>
<feature type="chain" id="PRO_5043459272" evidence="2">
    <location>
        <begin position="25"/>
        <end position="326"/>
    </location>
</feature>
<dbReference type="Pfam" id="PF03401">
    <property type="entry name" value="TctC"/>
    <property type="match status" value="1"/>
</dbReference>
<dbReference type="PANTHER" id="PTHR42928">
    <property type="entry name" value="TRICARBOXYLATE-BINDING PROTEIN"/>
    <property type="match status" value="1"/>
</dbReference>
<proteinExistence type="inferred from homology"/>
<evidence type="ECO:0000256" key="1">
    <source>
        <dbReference type="ARBA" id="ARBA00006987"/>
    </source>
</evidence>
<dbReference type="InterPro" id="IPR042100">
    <property type="entry name" value="Bug_dom1"/>
</dbReference>
<organism evidence="3">
    <name type="scientific">Polaromonas hydrogenivorans</name>
    <dbReference type="NCBI Taxonomy" id="335476"/>
    <lineage>
        <taxon>Bacteria</taxon>
        <taxon>Pseudomonadati</taxon>
        <taxon>Pseudomonadota</taxon>
        <taxon>Betaproteobacteria</taxon>
        <taxon>Burkholderiales</taxon>
        <taxon>Comamonadaceae</taxon>
        <taxon>Polaromonas</taxon>
    </lineage>
</organism>
<protein>
    <submittedName>
        <fullName evidence="3">Tripartite tricarboxylate transporter substrate binding protein</fullName>
    </submittedName>
</protein>
<feature type="signal peptide" evidence="2">
    <location>
        <begin position="1"/>
        <end position="24"/>
    </location>
</feature>
<keyword evidence="2" id="KW-0732">Signal</keyword>
<evidence type="ECO:0000313" key="3">
    <source>
        <dbReference type="EMBL" id="XBP72645.1"/>
    </source>
</evidence>